<evidence type="ECO:0000256" key="2">
    <source>
        <dbReference type="SAM" id="MobiDB-lite"/>
    </source>
</evidence>
<keyword evidence="1" id="KW-0175">Coiled coil</keyword>
<keyword evidence="4" id="KW-1185">Reference proteome</keyword>
<feature type="coiled-coil region" evidence="1">
    <location>
        <begin position="143"/>
        <end position="184"/>
    </location>
</feature>
<proteinExistence type="predicted"/>
<evidence type="ECO:0000256" key="1">
    <source>
        <dbReference type="SAM" id="Coils"/>
    </source>
</evidence>
<feature type="region of interest" description="Disordered" evidence="2">
    <location>
        <begin position="422"/>
        <end position="444"/>
    </location>
</feature>
<accession>A0A0N1H0J4</accession>
<sequence>MEGDLALAPEDMLKRPGTPLQPEGPMKRQAITIAQDVTAPTVLQDKSTLQSAASSASHRLSSSSFVPDLGSDEEAMLAAPSALSRFLGASVDAHTSEPGDDDLFIHSLKAIIIREKRDVMEVCEAVLAGCVPDPRRYDESSAAATVVRMVNKLNSDIEDYREEARVAKKEYDDLKRQNKEFRAILRSKDYNYEPAPQNPPSKSQGERKRVPKTSPPSNTLSIVSIDATGPAPHGGFPDGADPNKIFTAALQPKDDTTGAKVTFLVNLIGLAIDYSSAGSPIALYKCVQDLETESTVPPKFSDVKRTAIEALTSRFPVVFKGVEKVSIAVWYLVAKLPGTDGATILIEGQRDLSSWVQSLADNHNGRSTAPETPRGVLTVYVARRSQRDRMQALVENQHSVSIPYGKEAVTSSNVAVKANATKNEEAAVTGTVEEGSSFANATEA</sequence>
<dbReference type="EMBL" id="LFJN01000025">
    <property type="protein sequence ID" value="KPI37270.1"/>
    <property type="molecule type" value="Genomic_DNA"/>
</dbReference>
<gene>
    <name evidence="3" type="ORF">AB675_1511</name>
</gene>
<protein>
    <submittedName>
        <fullName evidence="3">Uncharacterized protein</fullName>
    </submittedName>
</protein>
<organism evidence="3 4">
    <name type="scientific">Cyphellophora attinorum</name>
    <dbReference type="NCBI Taxonomy" id="1664694"/>
    <lineage>
        <taxon>Eukaryota</taxon>
        <taxon>Fungi</taxon>
        <taxon>Dikarya</taxon>
        <taxon>Ascomycota</taxon>
        <taxon>Pezizomycotina</taxon>
        <taxon>Eurotiomycetes</taxon>
        <taxon>Chaetothyriomycetidae</taxon>
        <taxon>Chaetothyriales</taxon>
        <taxon>Cyphellophoraceae</taxon>
        <taxon>Cyphellophora</taxon>
    </lineage>
</organism>
<dbReference type="GeneID" id="28733289"/>
<dbReference type="RefSeq" id="XP_017997233.1">
    <property type="nucleotide sequence ID" value="XM_018141409.1"/>
</dbReference>
<feature type="region of interest" description="Disordered" evidence="2">
    <location>
        <begin position="1"/>
        <end position="24"/>
    </location>
</feature>
<name>A0A0N1H0J4_9EURO</name>
<reference evidence="3 4" key="1">
    <citation type="submission" date="2015-06" db="EMBL/GenBank/DDBJ databases">
        <title>Draft genome of the ant-associated black yeast Phialophora attae CBS 131958.</title>
        <authorList>
            <person name="Moreno L.F."/>
            <person name="Stielow B.J."/>
            <person name="de Hoog S."/>
            <person name="Vicente V.A."/>
            <person name="Weiss V.A."/>
            <person name="de Vries M."/>
            <person name="Cruz L.M."/>
            <person name="Souza E.M."/>
        </authorList>
    </citation>
    <scope>NUCLEOTIDE SEQUENCE [LARGE SCALE GENOMIC DNA]</scope>
    <source>
        <strain evidence="3 4">CBS 131958</strain>
    </source>
</reference>
<dbReference type="AlphaFoldDB" id="A0A0N1H0J4"/>
<comment type="caution">
    <text evidence="3">The sequence shown here is derived from an EMBL/GenBank/DDBJ whole genome shotgun (WGS) entry which is preliminary data.</text>
</comment>
<evidence type="ECO:0000313" key="3">
    <source>
        <dbReference type="EMBL" id="KPI37270.1"/>
    </source>
</evidence>
<feature type="region of interest" description="Disordered" evidence="2">
    <location>
        <begin position="186"/>
        <end position="240"/>
    </location>
</feature>
<evidence type="ECO:0000313" key="4">
    <source>
        <dbReference type="Proteomes" id="UP000038010"/>
    </source>
</evidence>
<dbReference type="Proteomes" id="UP000038010">
    <property type="component" value="Unassembled WGS sequence"/>
</dbReference>
<dbReference type="VEuPathDB" id="FungiDB:AB675_1511"/>